<accession>S7TUP0</accession>
<dbReference type="RefSeq" id="WP_020876779.1">
    <property type="nucleotide sequence ID" value="NZ_ATHJ01000081.1"/>
</dbReference>
<dbReference type="SMART" id="SM00332">
    <property type="entry name" value="PP2Cc"/>
    <property type="match status" value="1"/>
</dbReference>
<dbReference type="InterPro" id="IPR001932">
    <property type="entry name" value="PPM-type_phosphatase-like_dom"/>
</dbReference>
<reference evidence="2 3" key="1">
    <citation type="journal article" date="2013" name="Genome Announc.">
        <title>Draft genome sequences for three mercury-methylating, sulfate-reducing bacteria.</title>
        <authorList>
            <person name="Brown S.D."/>
            <person name="Hurt R.A.Jr."/>
            <person name="Gilmour C.C."/>
            <person name="Elias D.A."/>
        </authorList>
    </citation>
    <scope>NUCLEOTIDE SEQUENCE [LARGE SCALE GENOMIC DNA]</scope>
    <source>
        <strain evidence="2 3">DSM 2059</strain>
    </source>
</reference>
<feature type="domain" description="PPM-type phosphatase" evidence="1">
    <location>
        <begin position="25"/>
        <end position="257"/>
    </location>
</feature>
<comment type="caution">
    <text evidence="2">The sequence shown here is derived from an EMBL/GenBank/DDBJ whole genome shotgun (WGS) entry which is preliminary data.</text>
</comment>
<dbReference type="PANTHER" id="PTHR47992">
    <property type="entry name" value="PROTEIN PHOSPHATASE"/>
    <property type="match status" value="1"/>
</dbReference>
<dbReference type="Pfam" id="PF13672">
    <property type="entry name" value="PP2C_2"/>
    <property type="match status" value="1"/>
</dbReference>
<dbReference type="GO" id="GO:0004722">
    <property type="term" value="F:protein serine/threonine phosphatase activity"/>
    <property type="evidence" value="ECO:0007669"/>
    <property type="project" value="InterPro"/>
</dbReference>
<dbReference type="STRING" id="897.B2D07_01375"/>
<keyword evidence="3" id="KW-1185">Reference proteome</keyword>
<sequence>MRTENATSKRFQSEEIVPASSVRRVVAFTHIGNVRTQNEDRYLIHEIDDDSCLLAVADGLGGETAGDVAAETAISALKQIRPPAENPREQLVTAVSAANKAIMRRVLDNMALVGMGTTVTAVLVNKREAHWVHVGDSRLYVLRNGDLTQITRDHTLVQFLLDEGEITPEEALSHHSKHVLEQCVGCRYCIPESGQLTLRNGDVLVLTTDGLHDHIDPEALKSILASRDPLRTQAKNLIEHTLSAGGKDNITIVLATIHED</sequence>
<dbReference type="eggNOG" id="COG0631">
    <property type="taxonomic scope" value="Bacteria"/>
</dbReference>
<organism evidence="2 3">
    <name type="scientific">Desulfococcus multivorans DSM 2059</name>
    <dbReference type="NCBI Taxonomy" id="1121405"/>
    <lineage>
        <taxon>Bacteria</taxon>
        <taxon>Pseudomonadati</taxon>
        <taxon>Thermodesulfobacteriota</taxon>
        <taxon>Desulfobacteria</taxon>
        <taxon>Desulfobacterales</taxon>
        <taxon>Desulfococcaceae</taxon>
        <taxon>Desulfococcus</taxon>
    </lineage>
</organism>
<proteinExistence type="predicted"/>
<dbReference type="AlphaFoldDB" id="S7TUP0"/>
<evidence type="ECO:0000313" key="2">
    <source>
        <dbReference type="EMBL" id="EPR40752.1"/>
    </source>
</evidence>
<dbReference type="OrthoDB" id="5496340at2"/>
<gene>
    <name evidence="2" type="ORF">dsmv_2348</name>
</gene>
<dbReference type="Gene3D" id="3.60.40.10">
    <property type="entry name" value="PPM-type phosphatase domain"/>
    <property type="match status" value="1"/>
</dbReference>
<dbReference type="InterPro" id="IPR015655">
    <property type="entry name" value="PP2C"/>
</dbReference>
<dbReference type="SMART" id="SM00331">
    <property type="entry name" value="PP2C_SIG"/>
    <property type="match status" value="1"/>
</dbReference>
<dbReference type="PROSITE" id="PS51746">
    <property type="entry name" value="PPM_2"/>
    <property type="match status" value="1"/>
</dbReference>
<dbReference type="SUPFAM" id="SSF81606">
    <property type="entry name" value="PP2C-like"/>
    <property type="match status" value="1"/>
</dbReference>
<dbReference type="EMBL" id="ATHJ01000081">
    <property type="protein sequence ID" value="EPR40752.1"/>
    <property type="molecule type" value="Genomic_DNA"/>
</dbReference>
<name>S7TUP0_DESML</name>
<dbReference type="InterPro" id="IPR036457">
    <property type="entry name" value="PPM-type-like_dom_sf"/>
</dbReference>
<dbReference type="Proteomes" id="UP000014977">
    <property type="component" value="Unassembled WGS sequence"/>
</dbReference>
<dbReference type="CDD" id="cd00143">
    <property type="entry name" value="PP2Cc"/>
    <property type="match status" value="1"/>
</dbReference>
<evidence type="ECO:0000313" key="3">
    <source>
        <dbReference type="Proteomes" id="UP000014977"/>
    </source>
</evidence>
<evidence type="ECO:0000259" key="1">
    <source>
        <dbReference type="PROSITE" id="PS51746"/>
    </source>
</evidence>
<protein>
    <submittedName>
        <fullName evidence="2">Protein serine/threonine phosphatase</fullName>
    </submittedName>
</protein>